<keyword evidence="2" id="KW-1185">Reference proteome</keyword>
<name>A0AA35T8L6_GEOBA</name>
<accession>A0AA35T8L6</accession>
<dbReference type="Proteomes" id="UP001174909">
    <property type="component" value="Unassembled WGS sequence"/>
</dbReference>
<sequence length="122" mass="14204">MLSPEQIQEVRNKVWLADQALVQRDHQVFCKRIWDATAHAIKCVARERAWPCGTFDDIWKAGRRLAEESDNEYGWTSALGCAELLRTNGRGLVQERYEIEEDWDISTSFIDRMLGFSVRDVK</sequence>
<comment type="caution">
    <text evidence="1">The sequence shown here is derived from an EMBL/GenBank/DDBJ whole genome shotgun (WGS) entry which is preliminary data.</text>
</comment>
<organism evidence="1 2">
    <name type="scientific">Geodia barretti</name>
    <name type="common">Barrett's horny sponge</name>
    <dbReference type="NCBI Taxonomy" id="519541"/>
    <lineage>
        <taxon>Eukaryota</taxon>
        <taxon>Metazoa</taxon>
        <taxon>Porifera</taxon>
        <taxon>Demospongiae</taxon>
        <taxon>Heteroscleromorpha</taxon>
        <taxon>Tetractinellida</taxon>
        <taxon>Astrophorina</taxon>
        <taxon>Geodiidae</taxon>
        <taxon>Geodia</taxon>
    </lineage>
</organism>
<protein>
    <submittedName>
        <fullName evidence="1">Uncharacterized protein</fullName>
    </submittedName>
</protein>
<evidence type="ECO:0000313" key="2">
    <source>
        <dbReference type="Proteomes" id="UP001174909"/>
    </source>
</evidence>
<dbReference type="AlphaFoldDB" id="A0AA35T8L6"/>
<reference evidence="1" key="1">
    <citation type="submission" date="2023-03" db="EMBL/GenBank/DDBJ databases">
        <authorList>
            <person name="Steffen K."/>
            <person name="Cardenas P."/>
        </authorList>
    </citation>
    <scope>NUCLEOTIDE SEQUENCE</scope>
</reference>
<proteinExistence type="predicted"/>
<evidence type="ECO:0000313" key="1">
    <source>
        <dbReference type="EMBL" id="CAI8043262.1"/>
    </source>
</evidence>
<dbReference type="EMBL" id="CASHTH010003315">
    <property type="protein sequence ID" value="CAI8043262.1"/>
    <property type="molecule type" value="Genomic_DNA"/>
</dbReference>
<gene>
    <name evidence="1" type="ORF">GBAR_LOCUS24002</name>
</gene>